<dbReference type="RefSeq" id="WP_225673478.1">
    <property type="nucleotide sequence ID" value="NZ_JAEDAH010000039.1"/>
</dbReference>
<protein>
    <recommendedName>
        <fullName evidence="4">DNA polymerase III subunit psi</fullName>
    </recommendedName>
</protein>
<evidence type="ECO:0008006" key="4">
    <source>
        <dbReference type="Google" id="ProtNLM"/>
    </source>
</evidence>
<proteinExistence type="predicted"/>
<accession>A0ABS7ZP44</accession>
<name>A0ABS7ZP44_9GAMM</name>
<gene>
    <name evidence="2" type="ORF">I9W95_07560</name>
</gene>
<reference evidence="2 3" key="1">
    <citation type="submission" date="2020-12" db="EMBL/GenBank/DDBJ databases">
        <title>Novel Thalassolituus-related marine hydrocarbonoclastic bacteria mediated algae-derived hydrocarbons mineralization in twilight zone of the northern South China Sea.</title>
        <authorList>
            <person name="Dong C."/>
        </authorList>
    </citation>
    <scope>NUCLEOTIDE SEQUENCE [LARGE SCALE GENOMIC DNA]</scope>
    <source>
        <strain evidence="2 3">IMCC1826</strain>
    </source>
</reference>
<dbReference type="Proteomes" id="UP000714380">
    <property type="component" value="Unassembled WGS sequence"/>
</dbReference>
<dbReference type="EMBL" id="JAEDAH010000039">
    <property type="protein sequence ID" value="MCA6063462.1"/>
    <property type="molecule type" value="Genomic_DNA"/>
</dbReference>
<comment type="caution">
    <text evidence="2">The sequence shown here is derived from an EMBL/GenBank/DDBJ whole genome shotgun (WGS) entry which is preliminary data.</text>
</comment>
<keyword evidence="3" id="KW-1185">Reference proteome</keyword>
<sequence>MREQQRLDYLQAMGITQWMPRQPLPNAPKPRWLPVDAHPAAPKPHQVGGGGGHMPHPLAAELLHELSAGARPAPVAETITKAEPAVAQAESSAGLQPAVPTAAETVEPAAQVETALADMTPPRFELHFVRVSPNSVWVVDRADQVERVQAFAWRVLNALQSNNGFMPATISFRWPFIESATDDQSRPVALQALAAQWQFLREQGCQHLITLGEDAREWLSLVGAQPVYSLDSVDDVMGSAVAKRSFWLALQQLPEI</sequence>
<evidence type="ECO:0000313" key="2">
    <source>
        <dbReference type="EMBL" id="MCA6063462.1"/>
    </source>
</evidence>
<evidence type="ECO:0000256" key="1">
    <source>
        <dbReference type="SAM" id="MobiDB-lite"/>
    </source>
</evidence>
<organism evidence="2 3">
    <name type="scientific">Thalassolituus marinus</name>
    <dbReference type="NCBI Taxonomy" id="671053"/>
    <lineage>
        <taxon>Bacteria</taxon>
        <taxon>Pseudomonadati</taxon>
        <taxon>Pseudomonadota</taxon>
        <taxon>Gammaproteobacteria</taxon>
        <taxon>Oceanospirillales</taxon>
        <taxon>Oceanospirillaceae</taxon>
        <taxon>Thalassolituus</taxon>
    </lineage>
</organism>
<feature type="region of interest" description="Disordered" evidence="1">
    <location>
        <begin position="20"/>
        <end position="56"/>
    </location>
</feature>
<evidence type="ECO:0000313" key="3">
    <source>
        <dbReference type="Proteomes" id="UP000714380"/>
    </source>
</evidence>